<proteinExistence type="predicted"/>
<keyword evidence="3" id="KW-1185">Reference proteome</keyword>
<accession>A0A9P7VMK5</accession>
<comment type="caution">
    <text evidence="2">The sequence shown here is derived from an EMBL/GenBank/DDBJ whole genome shotgun (WGS) entry which is preliminary data.</text>
</comment>
<sequence>MESYYNDIVMYLLTGFILLVLLPLQIAGQTTTDPMATVSLSVPSGVIPSFSSSVNSSISSVATPTTSTSTSAGFENSVSGGMVIAGLGVGLMAMAA</sequence>
<feature type="signal peptide" evidence="1">
    <location>
        <begin position="1"/>
        <end position="28"/>
    </location>
</feature>
<gene>
    <name evidence="2" type="ORF">BT62DRAFT_935738</name>
</gene>
<keyword evidence="1" id="KW-0732">Signal</keyword>
<dbReference type="RefSeq" id="XP_043036206.1">
    <property type="nucleotide sequence ID" value="XM_043187006.1"/>
</dbReference>
<dbReference type="Proteomes" id="UP000812287">
    <property type="component" value="Unassembled WGS sequence"/>
</dbReference>
<dbReference type="EMBL" id="MU250549">
    <property type="protein sequence ID" value="KAG7442706.1"/>
    <property type="molecule type" value="Genomic_DNA"/>
</dbReference>
<evidence type="ECO:0000313" key="3">
    <source>
        <dbReference type="Proteomes" id="UP000812287"/>
    </source>
</evidence>
<evidence type="ECO:0000256" key="1">
    <source>
        <dbReference type="SAM" id="SignalP"/>
    </source>
</evidence>
<feature type="chain" id="PRO_5040182806" evidence="1">
    <location>
        <begin position="29"/>
        <end position="96"/>
    </location>
</feature>
<protein>
    <submittedName>
        <fullName evidence="2">Uncharacterized protein</fullName>
    </submittedName>
</protein>
<reference evidence="2" key="1">
    <citation type="submission" date="2020-11" db="EMBL/GenBank/DDBJ databases">
        <title>Adaptations for nitrogen fixation in a non-lichenized fungal sporocarp promotes dispersal by wood-feeding termites.</title>
        <authorList>
            <consortium name="DOE Joint Genome Institute"/>
            <person name="Koch R.A."/>
            <person name="Yoon G."/>
            <person name="Arayal U."/>
            <person name="Lail K."/>
            <person name="Amirebrahimi M."/>
            <person name="Labutti K."/>
            <person name="Lipzen A."/>
            <person name="Riley R."/>
            <person name="Barry K."/>
            <person name="Henrissat B."/>
            <person name="Grigoriev I.V."/>
            <person name="Herr J.R."/>
            <person name="Aime M.C."/>
        </authorList>
    </citation>
    <scope>NUCLEOTIDE SEQUENCE</scope>
    <source>
        <strain evidence="2">MCA 3950</strain>
    </source>
</reference>
<dbReference type="GeneID" id="66109303"/>
<organism evidence="2 3">
    <name type="scientific">Guyanagaster necrorhizus</name>
    <dbReference type="NCBI Taxonomy" id="856835"/>
    <lineage>
        <taxon>Eukaryota</taxon>
        <taxon>Fungi</taxon>
        <taxon>Dikarya</taxon>
        <taxon>Basidiomycota</taxon>
        <taxon>Agaricomycotina</taxon>
        <taxon>Agaricomycetes</taxon>
        <taxon>Agaricomycetidae</taxon>
        <taxon>Agaricales</taxon>
        <taxon>Marasmiineae</taxon>
        <taxon>Physalacriaceae</taxon>
        <taxon>Guyanagaster</taxon>
    </lineage>
</organism>
<name>A0A9P7VMK5_9AGAR</name>
<evidence type="ECO:0000313" key="2">
    <source>
        <dbReference type="EMBL" id="KAG7442706.1"/>
    </source>
</evidence>
<dbReference type="AlphaFoldDB" id="A0A9P7VMK5"/>